<dbReference type="AlphaFoldDB" id="A0A9X2T6Z3"/>
<keyword evidence="3" id="KW-0808">Transferase</keyword>
<dbReference type="CDD" id="cd02440">
    <property type="entry name" value="AdoMet_MTases"/>
    <property type="match status" value="1"/>
</dbReference>
<evidence type="ECO:0000256" key="4">
    <source>
        <dbReference type="SAM" id="Coils"/>
    </source>
</evidence>
<comment type="caution">
    <text evidence="6">The sequence shown here is derived from an EMBL/GenBank/DDBJ whole genome shotgun (WGS) entry which is preliminary data.</text>
</comment>
<dbReference type="Proteomes" id="UP001151088">
    <property type="component" value="Unassembled WGS sequence"/>
</dbReference>
<dbReference type="Gene3D" id="3.40.50.150">
    <property type="entry name" value="Vaccinia Virus protein VP39"/>
    <property type="match status" value="1"/>
</dbReference>
<keyword evidence="4" id="KW-0175">Coiled coil</keyword>
<evidence type="ECO:0000313" key="6">
    <source>
        <dbReference type="EMBL" id="MCS0495488.1"/>
    </source>
</evidence>
<name>A0A9X2T6Z3_9HYPH</name>
<proteinExistence type="inferred from homology"/>
<dbReference type="RefSeq" id="WP_258732605.1">
    <property type="nucleotide sequence ID" value="NZ_JANTHZ010000003.1"/>
</dbReference>
<dbReference type="GO" id="GO:0032259">
    <property type="term" value="P:methylation"/>
    <property type="evidence" value="ECO:0007669"/>
    <property type="project" value="UniProtKB-KW"/>
</dbReference>
<dbReference type="InterPro" id="IPR051052">
    <property type="entry name" value="Diverse_substrate_MTase"/>
</dbReference>
<evidence type="ECO:0000256" key="1">
    <source>
        <dbReference type="ARBA" id="ARBA00008361"/>
    </source>
</evidence>
<accession>A0A9X2T6Z3</accession>
<dbReference type="PANTHER" id="PTHR44942:SF4">
    <property type="entry name" value="METHYLTRANSFERASE TYPE 11 DOMAIN-CONTAINING PROTEIN"/>
    <property type="match status" value="1"/>
</dbReference>
<keyword evidence="2 6" id="KW-0489">Methyltransferase</keyword>
<gene>
    <name evidence="6" type="ORF">NVS89_10290</name>
</gene>
<protein>
    <submittedName>
        <fullName evidence="6">Class I SAM-dependent methyltransferase</fullName>
    </submittedName>
</protein>
<feature type="domain" description="Methyltransferase type 11" evidence="5">
    <location>
        <begin position="51"/>
        <end position="142"/>
    </location>
</feature>
<reference evidence="6" key="1">
    <citation type="submission" date="2022-08" db="EMBL/GenBank/DDBJ databases">
        <authorList>
            <person name="Li F."/>
        </authorList>
    </citation>
    <scope>NUCLEOTIDE SEQUENCE</scope>
    <source>
        <strain evidence="6">MQZ15Z-1</strain>
    </source>
</reference>
<evidence type="ECO:0000313" key="7">
    <source>
        <dbReference type="Proteomes" id="UP001151088"/>
    </source>
</evidence>
<dbReference type="EMBL" id="JANTHZ010000003">
    <property type="protein sequence ID" value="MCS0495488.1"/>
    <property type="molecule type" value="Genomic_DNA"/>
</dbReference>
<comment type="similarity">
    <text evidence="1">Belongs to the methyltransferase superfamily.</text>
</comment>
<dbReference type="InterPro" id="IPR029063">
    <property type="entry name" value="SAM-dependent_MTases_sf"/>
</dbReference>
<dbReference type="GO" id="GO:0008757">
    <property type="term" value="F:S-adenosylmethionine-dependent methyltransferase activity"/>
    <property type="evidence" value="ECO:0007669"/>
    <property type="project" value="InterPro"/>
</dbReference>
<dbReference type="InterPro" id="IPR013216">
    <property type="entry name" value="Methyltransf_11"/>
</dbReference>
<dbReference type="Pfam" id="PF08241">
    <property type="entry name" value="Methyltransf_11"/>
    <property type="match status" value="1"/>
</dbReference>
<keyword evidence="7" id="KW-1185">Reference proteome</keyword>
<organism evidence="6 7">
    <name type="scientific">Ancylobacter mangrovi</name>
    <dbReference type="NCBI Taxonomy" id="2972472"/>
    <lineage>
        <taxon>Bacteria</taxon>
        <taxon>Pseudomonadati</taxon>
        <taxon>Pseudomonadota</taxon>
        <taxon>Alphaproteobacteria</taxon>
        <taxon>Hyphomicrobiales</taxon>
        <taxon>Xanthobacteraceae</taxon>
        <taxon>Ancylobacter</taxon>
    </lineage>
</organism>
<feature type="coiled-coil region" evidence="4">
    <location>
        <begin position="271"/>
        <end position="319"/>
    </location>
</feature>
<evidence type="ECO:0000256" key="2">
    <source>
        <dbReference type="ARBA" id="ARBA00022603"/>
    </source>
</evidence>
<dbReference type="PANTHER" id="PTHR44942">
    <property type="entry name" value="METHYLTRANSF_11 DOMAIN-CONTAINING PROTEIN"/>
    <property type="match status" value="1"/>
</dbReference>
<evidence type="ECO:0000256" key="3">
    <source>
        <dbReference type="ARBA" id="ARBA00022679"/>
    </source>
</evidence>
<sequence>MGEIFERFIPDKALDWTGERLTSAISGQAEIEHLHRYFIARELCRDCDVIDLGCGEGYGSALLAQVARSVVGIDVSQQAVAHARASYASPRLRFEEGDARRLELPEASVDRIVCFETLPRLDDPEAVMAAAARLLRPDGLLLLSMPERDVPSPSPSAAAASAFHVRELSRAELEALARRHFPHVRMLAQRAMIGSSLAPDGANPAAGLITFEKRGGARYEVNAGMPHAPCLLAIASAAALPPTPVSLFIEDGAVGTVLERAQGGAALEGRLKTALASVDRLTADVEHYRREVDKARLLASHEAARLDQARQEVERTRRESEMFRVVASRSFAVLGTHASTGVTRNSVGRGGDHKEWRHLYEDSEARRAQLEANVAGLTERCAKLEHELTVAHRYTTNLVRELDGLRGRYEPGGVEINTLKMELEQWRSRYFRLHDRVEKMIRRVTPRIWRKAVRRKLLGPAEEI</sequence>
<evidence type="ECO:0000259" key="5">
    <source>
        <dbReference type="Pfam" id="PF08241"/>
    </source>
</evidence>
<feature type="coiled-coil region" evidence="4">
    <location>
        <begin position="353"/>
        <end position="387"/>
    </location>
</feature>
<dbReference type="SUPFAM" id="SSF53335">
    <property type="entry name" value="S-adenosyl-L-methionine-dependent methyltransferases"/>
    <property type="match status" value="1"/>
</dbReference>